<evidence type="ECO:0000256" key="7">
    <source>
        <dbReference type="SAM" id="Coils"/>
    </source>
</evidence>
<accession>A0ABV7TK35</accession>
<feature type="region of interest" description="Disordered" evidence="8">
    <location>
        <begin position="772"/>
        <end position="811"/>
    </location>
</feature>
<gene>
    <name evidence="14" type="ORF">ACFORG_19765</name>
</gene>
<feature type="transmembrane region" description="Helical" evidence="9">
    <location>
        <begin position="352"/>
        <end position="371"/>
    </location>
</feature>
<feature type="transmembrane region" description="Helical" evidence="9">
    <location>
        <begin position="556"/>
        <end position="579"/>
    </location>
</feature>
<feature type="domain" description="DUF3772" evidence="12">
    <location>
        <begin position="129"/>
        <end position="185"/>
    </location>
</feature>
<keyword evidence="7" id="KW-0175">Coiled coil</keyword>
<evidence type="ECO:0000313" key="15">
    <source>
        <dbReference type="Proteomes" id="UP001595629"/>
    </source>
</evidence>
<evidence type="ECO:0000256" key="1">
    <source>
        <dbReference type="ARBA" id="ARBA00004651"/>
    </source>
</evidence>
<evidence type="ECO:0000313" key="14">
    <source>
        <dbReference type="EMBL" id="MFC3615997.1"/>
    </source>
</evidence>
<comment type="caution">
    <text evidence="14">The sequence shown here is derived from an EMBL/GenBank/DDBJ whole genome shotgun (WGS) entry which is preliminary data.</text>
</comment>
<dbReference type="SUPFAM" id="SSF82689">
    <property type="entry name" value="Mechanosensitive channel protein MscS (YggB), C-terminal domain"/>
    <property type="match status" value="1"/>
</dbReference>
<keyword evidence="6 9" id="KW-0472">Membrane</keyword>
<dbReference type="InterPro" id="IPR011014">
    <property type="entry name" value="MscS_channel_TM-2"/>
</dbReference>
<dbReference type="InterPro" id="IPR011066">
    <property type="entry name" value="MscS_channel_C_sf"/>
</dbReference>
<evidence type="ECO:0000256" key="10">
    <source>
        <dbReference type="SAM" id="SignalP"/>
    </source>
</evidence>
<feature type="chain" id="PRO_5047145604" evidence="10">
    <location>
        <begin position="27"/>
        <end position="811"/>
    </location>
</feature>
<comment type="subcellular location">
    <subcellularLocation>
        <location evidence="1">Cell membrane</location>
        <topology evidence="1">Multi-pass membrane protein</topology>
    </subcellularLocation>
</comment>
<dbReference type="SUPFAM" id="SSF50182">
    <property type="entry name" value="Sm-like ribonucleoproteins"/>
    <property type="match status" value="1"/>
</dbReference>
<keyword evidence="3" id="KW-1003">Cell membrane</keyword>
<dbReference type="Pfam" id="PF12607">
    <property type="entry name" value="DUF3772"/>
    <property type="match status" value="1"/>
</dbReference>
<protein>
    <submittedName>
        <fullName evidence="14">DUF3772 domain-containing protein</fullName>
    </submittedName>
</protein>
<name>A0ABV7TK35_9RHOB</name>
<evidence type="ECO:0000256" key="2">
    <source>
        <dbReference type="ARBA" id="ARBA00008017"/>
    </source>
</evidence>
<evidence type="ECO:0000256" key="9">
    <source>
        <dbReference type="SAM" id="Phobius"/>
    </source>
</evidence>
<feature type="domain" description="Mechanosensitive ion channel MscS C-terminal" evidence="13">
    <location>
        <begin position="676"/>
        <end position="758"/>
    </location>
</feature>
<dbReference type="Gene3D" id="3.30.70.100">
    <property type="match status" value="1"/>
</dbReference>
<keyword evidence="15" id="KW-1185">Reference proteome</keyword>
<feature type="coiled-coil region" evidence="7">
    <location>
        <begin position="36"/>
        <end position="80"/>
    </location>
</feature>
<dbReference type="Gene3D" id="2.30.30.60">
    <property type="match status" value="1"/>
</dbReference>
<dbReference type="InterPro" id="IPR010920">
    <property type="entry name" value="LSM_dom_sf"/>
</dbReference>
<dbReference type="InterPro" id="IPR049278">
    <property type="entry name" value="MS_channel_C"/>
</dbReference>
<evidence type="ECO:0000259" key="11">
    <source>
        <dbReference type="Pfam" id="PF00924"/>
    </source>
</evidence>
<feature type="transmembrane region" description="Helical" evidence="9">
    <location>
        <begin position="467"/>
        <end position="488"/>
    </location>
</feature>
<proteinExistence type="inferred from homology"/>
<feature type="transmembrane region" description="Helical" evidence="9">
    <location>
        <begin position="322"/>
        <end position="340"/>
    </location>
</feature>
<feature type="transmembrane region" description="Helical" evidence="9">
    <location>
        <begin position="283"/>
        <end position="301"/>
    </location>
</feature>
<dbReference type="PANTHER" id="PTHR30347">
    <property type="entry name" value="POTASSIUM CHANNEL RELATED"/>
    <property type="match status" value="1"/>
</dbReference>
<reference evidence="15" key="1">
    <citation type="journal article" date="2019" name="Int. J. Syst. Evol. Microbiol.">
        <title>The Global Catalogue of Microorganisms (GCM) 10K type strain sequencing project: providing services to taxonomists for standard genome sequencing and annotation.</title>
        <authorList>
            <consortium name="The Broad Institute Genomics Platform"/>
            <consortium name="The Broad Institute Genome Sequencing Center for Infectious Disease"/>
            <person name="Wu L."/>
            <person name="Ma J."/>
        </authorList>
    </citation>
    <scope>NUCLEOTIDE SEQUENCE [LARGE SCALE GENOMIC DNA]</scope>
    <source>
        <strain evidence="15">KCTC 42911</strain>
    </source>
</reference>
<evidence type="ECO:0000256" key="6">
    <source>
        <dbReference type="ARBA" id="ARBA00023136"/>
    </source>
</evidence>
<dbReference type="RefSeq" id="WP_386737273.1">
    <property type="nucleotide sequence ID" value="NZ_JBHRXI010000025.1"/>
</dbReference>
<sequence length="811" mass="89505">MPRLLRLLSAILIALCSLAFVPQASAQLDEEVQAYLEQWRSTADRAEDVIEAQRASSNAFESLREQLSEYRETFNNTRTQSTDRIKTLENQLEVLGPRPEDGSEEPQDIARLRQGLEDQLNELRVPQIIAEQAYARADGLIREIDRIIRERQADKLLSRGPSPLNPQYWPEAWRTMEQVTLALVAEISSNMGKSTVREQIQDRAPVLIFLVVLGTILLARGKHWSEWLGELLRKWGGRGHGVWEFVISLFRILLPWLGVLALVVAIILTEIPGIHGTLLLEQVPAWAATLLYFNWIGRQAFAMRSDEELEAIPTARIWEIRLVVDMLAMMLVLFSLVKLIEQVENLSDPTRAVLAFPIILASGLLLLRLNAIRSFAREERATVDDGEDGPSRAGFTAFVEIVRRILFIMGVVSPILAAAGYTYAAEAIVLPAIKTLSLFATMFILQRFFTTLYGWISGKGEAASESLFSVVIGFVLAVVSLPILALYWGARTTDLTELWARVVGGFEIGGVTISLSSFLAFAVVFVIGYSLTRLMQSGLKTSLLPKTKIDPGGQNAIVSGTGYIGIFLAAIVAITIAGFDLSSLAIVAGALSVGIGFGLQTIVSNFVSGIILLIERPISKGDWIDVNGLMGYVRDISVRSTRIETFDRTDVIVPNSDLISGTVTNYTRGNTVGRVIVPVGVAYGTDTRKVEKILREIGEAHPMVLLNPPPSVVFQGFGADSLDFEIRAILRDVNWVLSVKSDMNYEIARRFAEEGIDIPFAQRDIWLRNPEALTKQPDGVSREASDETTSGSGRPVDMTASDLDNDPDSDY</sequence>
<feature type="transmembrane region" description="Helical" evidence="9">
    <location>
        <begin position="585"/>
        <end position="614"/>
    </location>
</feature>
<evidence type="ECO:0000256" key="3">
    <source>
        <dbReference type="ARBA" id="ARBA00022475"/>
    </source>
</evidence>
<dbReference type="Gene3D" id="1.10.287.1260">
    <property type="match status" value="1"/>
</dbReference>
<feature type="transmembrane region" description="Helical" evidence="9">
    <location>
        <begin position="508"/>
        <end position="535"/>
    </location>
</feature>
<dbReference type="InterPro" id="IPR022249">
    <property type="entry name" value="DUF3772"/>
</dbReference>
<evidence type="ECO:0000259" key="12">
    <source>
        <dbReference type="Pfam" id="PF12607"/>
    </source>
</evidence>
<dbReference type="EMBL" id="JBHRXI010000025">
    <property type="protein sequence ID" value="MFC3615997.1"/>
    <property type="molecule type" value="Genomic_DNA"/>
</dbReference>
<dbReference type="InterPro" id="IPR006685">
    <property type="entry name" value="MscS_channel_2nd"/>
</dbReference>
<organism evidence="14 15">
    <name type="scientific">Lutimaribacter marinistellae</name>
    <dbReference type="NCBI Taxonomy" id="1820329"/>
    <lineage>
        <taxon>Bacteria</taxon>
        <taxon>Pseudomonadati</taxon>
        <taxon>Pseudomonadota</taxon>
        <taxon>Alphaproteobacteria</taxon>
        <taxon>Rhodobacterales</taxon>
        <taxon>Roseobacteraceae</taxon>
        <taxon>Lutimaribacter</taxon>
    </lineage>
</organism>
<keyword evidence="4 9" id="KW-0812">Transmembrane</keyword>
<dbReference type="Pfam" id="PF00924">
    <property type="entry name" value="MS_channel_2nd"/>
    <property type="match status" value="1"/>
</dbReference>
<evidence type="ECO:0000256" key="8">
    <source>
        <dbReference type="SAM" id="MobiDB-lite"/>
    </source>
</evidence>
<dbReference type="Proteomes" id="UP001595629">
    <property type="component" value="Unassembled WGS sequence"/>
</dbReference>
<dbReference type="PANTHER" id="PTHR30347:SF1">
    <property type="entry name" value="MECHANOSENSITIVE CHANNEL MSCK"/>
    <property type="match status" value="1"/>
</dbReference>
<comment type="similarity">
    <text evidence="2">Belongs to the MscS (TC 1.A.23) family.</text>
</comment>
<feature type="transmembrane region" description="Helical" evidence="9">
    <location>
        <begin position="405"/>
        <end position="424"/>
    </location>
</feature>
<dbReference type="SUPFAM" id="SSF82861">
    <property type="entry name" value="Mechanosensitive channel protein MscS (YggB), transmembrane region"/>
    <property type="match status" value="1"/>
</dbReference>
<dbReference type="InterPro" id="IPR052702">
    <property type="entry name" value="MscS-like_channel"/>
</dbReference>
<evidence type="ECO:0000259" key="13">
    <source>
        <dbReference type="Pfam" id="PF21082"/>
    </source>
</evidence>
<keyword evidence="5 9" id="KW-1133">Transmembrane helix</keyword>
<evidence type="ECO:0000256" key="4">
    <source>
        <dbReference type="ARBA" id="ARBA00022692"/>
    </source>
</evidence>
<evidence type="ECO:0000256" key="5">
    <source>
        <dbReference type="ARBA" id="ARBA00022989"/>
    </source>
</evidence>
<dbReference type="Pfam" id="PF21082">
    <property type="entry name" value="MS_channel_3rd"/>
    <property type="match status" value="1"/>
</dbReference>
<keyword evidence="10" id="KW-0732">Signal</keyword>
<dbReference type="InterPro" id="IPR023408">
    <property type="entry name" value="MscS_beta-dom_sf"/>
</dbReference>
<feature type="domain" description="Mechanosensitive ion channel MscS" evidence="11">
    <location>
        <begin position="601"/>
        <end position="668"/>
    </location>
</feature>
<feature type="signal peptide" evidence="10">
    <location>
        <begin position="1"/>
        <end position="26"/>
    </location>
</feature>
<feature type="transmembrane region" description="Helical" evidence="9">
    <location>
        <begin position="242"/>
        <end position="268"/>
    </location>
</feature>